<evidence type="ECO:0000256" key="1">
    <source>
        <dbReference type="ARBA" id="ARBA00005046"/>
    </source>
</evidence>
<dbReference type="InterPro" id="IPR038987">
    <property type="entry name" value="MoeA-like"/>
</dbReference>
<dbReference type="NCBIfam" id="NF011068">
    <property type="entry name" value="PRK14498.1"/>
    <property type="match status" value="1"/>
</dbReference>
<evidence type="ECO:0000259" key="4">
    <source>
        <dbReference type="SMART" id="SM00852"/>
    </source>
</evidence>
<evidence type="ECO:0000313" key="5">
    <source>
        <dbReference type="EMBL" id="HIP16713.1"/>
    </source>
</evidence>
<accession>A0A832YTE8</accession>
<evidence type="ECO:0000313" key="6">
    <source>
        <dbReference type="Proteomes" id="UP000605144"/>
    </source>
</evidence>
<dbReference type="GO" id="GO:0006777">
    <property type="term" value="P:Mo-molybdopterin cofactor biosynthetic process"/>
    <property type="evidence" value="ECO:0007669"/>
    <property type="project" value="UniProtKB-KW"/>
</dbReference>
<dbReference type="SUPFAM" id="SSF53218">
    <property type="entry name" value="Molybdenum cofactor biosynthesis proteins"/>
    <property type="match status" value="1"/>
</dbReference>
<sequence>MKRYLKLSTIEHGKEIVKKIIDSFGWEEVDLFDAVNRILAEDIISDIDVPSFDRSLMDGYAVKSEDTYRAEEDNPITLKILGSIRAGDTPNIEIKNGETVEIATGAPIPKGCDAVVMVEYSEKKRDTVKIYKGVAPHENIQYCGSDIMAGELVLRRNTLLSPRDIGALGAMGRHRVRVKRKLKVALISTGNELISPGEPLMDYKIYDVNTHTLAGSIKEKGWDFKFYGIIRDKEEYLIEAIKKAIEDNNDIILLSGGTSAGVGDLTVKVIEKLGGKIHIHGMKIKPGKPTIISTIDPSNPNFNSNSNSSSNTPKLVIGLPGYPTSCLTIFNVLFNEDEKTIKGHFPIRYLSAKGRTEYLPVSVVKGPNGYIVYPITKGSGAITSLTHSDGYIVIEENKEILEDENVQVYLFGNVKFGLNIIGSHCIGIDTILKEGNLFAKTINVGSIGGLLGIKRGEADIAGIHLLGDDGEYNIPFLKKYGVKDAVLVRGYIRRQGFMFKRKLPIKTLEDILKDIDKYRFINRNRGSGTRILFDKFLRDRGINGEKIKGYKVDAKTHSAVAVAIAMEKADIGIGIETVAKKYNLEFIPIGEEHYDFLIKSNKLQDRDVIKFIETLKKVELPFEKPSNCGEIIYRC</sequence>
<dbReference type="FunFam" id="2.170.190.11:FF:000001">
    <property type="entry name" value="Molybdopterin molybdenumtransferase"/>
    <property type="match status" value="1"/>
</dbReference>
<dbReference type="GO" id="GO:0005737">
    <property type="term" value="C:cytoplasm"/>
    <property type="evidence" value="ECO:0007669"/>
    <property type="project" value="TreeGrafter"/>
</dbReference>
<comment type="caution">
    <text evidence="5">The sequence shown here is derived from an EMBL/GenBank/DDBJ whole genome shotgun (WGS) entry which is preliminary data.</text>
</comment>
<dbReference type="SMART" id="SM00852">
    <property type="entry name" value="MoCF_biosynth"/>
    <property type="match status" value="1"/>
</dbReference>
<name>A0A832YTE8_9EURY</name>
<dbReference type="Gene3D" id="2.40.340.10">
    <property type="entry name" value="MoeA, C-terminal, domain IV"/>
    <property type="match status" value="1"/>
</dbReference>
<dbReference type="InterPro" id="IPR036135">
    <property type="entry name" value="MoeA_linker/N_sf"/>
</dbReference>
<dbReference type="Gene3D" id="2.170.190.11">
    <property type="entry name" value="Molybdopterin biosynthesis moea protein, domain 3"/>
    <property type="match status" value="1"/>
</dbReference>
<dbReference type="FunFam" id="2.40.340.10:FF:000005">
    <property type="entry name" value="Molybdopterin molybdenumtransferase MoeA"/>
    <property type="match status" value="1"/>
</dbReference>
<dbReference type="InterPro" id="IPR001453">
    <property type="entry name" value="MoaB/Mog_dom"/>
</dbReference>
<evidence type="ECO:0000256" key="2">
    <source>
        <dbReference type="ARBA" id="ARBA00010763"/>
    </source>
</evidence>
<dbReference type="Gene3D" id="3.40.980.10">
    <property type="entry name" value="MoaB/Mog-like domain"/>
    <property type="match status" value="1"/>
</dbReference>
<dbReference type="InterPro" id="IPR024370">
    <property type="entry name" value="PBP_domain"/>
</dbReference>
<dbReference type="InterPro" id="IPR036425">
    <property type="entry name" value="MoaB/Mog-like_dom_sf"/>
</dbReference>
<evidence type="ECO:0000256" key="3">
    <source>
        <dbReference type="ARBA" id="ARBA00023150"/>
    </source>
</evidence>
<dbReference type="PANTHER" id="PTHR10192">
    <property type="entry name" value="MOLYBDOPTERIN BIOSYNTHESIS PROTEIN"/>
    <property type="match status" value="1"/>
</dbReference>
<organism evidence="5 6">
    <name type="scientific">Methanothermococcus okinawensis</name>
    <dbReference type="NCBI Taxonomy" id="155863"/>
    <lineage>
        <taxon>Archaea</taxon>
        <taxon>Methanobacteriati</taxon>
        <taxon>Methanobacteriota</taxon>
        <taxon>Methanomada group</taxon>
        <taxon>Methanococci</taxon>
        <taxon>Methanococcales</taxon>
        <taxon>Methanococcaceae</taxon>
        <taxon>Methanothermococcus</taxon>
    </lineage>
</organism>
<dbReference type="SUPFAM" id="SSF53850">
    <property type="entry name" value="Periplasmic binding protein-like II"/>
    <property type="match status" value="1"/>
</dbReference>
<dbReference type="SUPFAM" id="SSF63867">
    <property type="entry name" value="MoeA C-terminal domain-like"/>
    <property type="match status" value="1"/>
</dbReference>
<dbReference type="Proteomes" id="UP000605144">
    <property type="component" value="Unassembled WGS sequence"/>
</dbReference>
<dbReference type="Gene3D" id="3.90.105.10">
    <property type="entry name" value="Molybdopterin biosynthesis moea protein, domain 2"/>
    <property type="match status" value="1"/>
</dbReference>
<dbReference type="InterPro" id="IPR005111">
    <property type="entry name" value="MoeA_C_domain_IV"/>
</dbReference>
<reference evidence="5" key="1">
    <citation type="journal article" date="2020" name="ISME J.">
        <title>Gammaproteobacteria mediating utilization of methyl-, sulfur- and petroleum organic compounds in deep ocean hydrothermal plumes.</title>
        <authorList>
            <person name="Zhou Z."/>
            <person name="Liu Y."/>
            <person name="Pan J."/>
            <person name="Cron B.R."/>
            <person name="Toner B.M."/>
            <person name="Anantharaman K."/>
            <person name="Breier J.A."/>
            <person name="Dick G.J."/>
            <person name="Li M."/>
        </authorList>
    </citation>
    <scope>NUCLEOTIDE SEQUENCE</scope>
    <source>
        <strain evidence="5">SZUA-1385</strain>
    </source>
</reference>
<dbReference type="UniPathway" id="UPA00344"/>
<dbReference type="Pfam" id="PF03454">
    <property type="entry name" value="MoeA_C"/>
    <property type="match status" value="1"/>
</dbReference>
<dbReference type="Pfam" id="PF03453">
    <property type="entry name" value="MoeA_N"/>
    <property type="match status" value="1"/>
</dbReference>
<dbReference type="InterPro" id="IPR005110">
    <property type="entry name" value="MoeA_linker/N"/>
</dbReference>
<dbReference type="AlphaFoldDB" id="A0A832YTE8"/>
<protein>
    <submittedName>
        <fullName evidence="5">Molybdopterin biosynthesis protein</fullName>
    </submittedName>
</protein>
<dbReference type="CDD" id="cd00887">
    <property type="entry name" value="MoeA"/>
    <property type="match status" value="1"/>
</dbReference>
<dbReference type="GO" id="GO:0061599">
    <property type="term" value="F:molybdopterin molybdotransferase activity"/>
    <property type="evidence" value="ECO:0007669"/>
    <property type="project" value="TreeGrafter"/>
</dbReference>
<dbReference type="Pfam" id="PF12727">
    <property type="entry name" value="PBP_like"/>
    <property type="match status" value="1"/>
</dbReference>
<keyword evidence="3" id="KW-0501">Molybdenum cofactor biosynthesis</keyword>
<dbReference type="PANTHER" id="PTHR10192:SF5">
    <property type="entry name" value="GEPHYRIN"/>
    <property type="match status" value="1"/>
</dbReference>
<feature type="domain" description="MoaB/Mog" evidence="4">
    <location>
        <begin position="185"/>
        <end position="340"/>
    </location>
</feature>
<comment type="similarity">
    <text evidence="2">Belongs to the MoeA family.</text>
</comment>
<dbReference type="Pfam" id="PF00994">
    <property type="entry name" value="MoCF_biosynth"/>
    <property type="match status" value="1"/>
</dbReference>
<comment type="pathway">
    <text evidence="1">Cofactor biosynthesis; molybdopterin biosynthesis.</text>
</comment>
<dbReference type="EMBL" id="DQSV01000005">
    <property type="protein sequence ID" value="HIP16713.1"/>
    <property type="molecule type" value="Genomic_DNA"/>
</dbReference>
<gene>
    <name evidence="5" type="ORF">EYG76_00190</name>
</gene>
<dbReference type="SUPFAM" id="SSF63882">
    <property type="entry name" value="MoeA N-terminal region -like"/>
    <property type="match status" value="1"/>
</dbReference>
<dbReference type="InterPro" id="IPR036688">
    <property type="entry name" value="MoeA_C_domain_IV_sf"/>
</dbReference>
<proteinExistence type="inferred from homology"/>